<dbReference type="PANTHER" id="PTHR30521:SF0">
    <property type="entry name" value="DYP-TYPE PEROXIDASE FAMILY PROTEIN"/>
    <property type="match status" value="1"/>
</dbReference>
<comment type="cofactor">
    <cofactor evidence="1">
        <name>heme b</name>
        <dbReference type="ChEBI" id="CHEBI:60344"/>
    </cofactor>
</comment>
<dbReference type="RefSeq" id="WP_090243115.1">
    <property type="nucleotide sequence ID" value="NZ_FNOU01000002.1"/>
</dbReference>
<dbReference type="GO" id="GO:0046872">
    <property type="term" value="F:metal ion binding"/>
    <property type="evidence" value="ECO:0007669"/>
    <property type="project" value="UniProtKB-KW"/>
</dbReference>
<keyword evidence="10" id="KW-1185">Reference proteome</keyword>
<keyword evidence="2 9" id="KW-0575">Peroxidase</keyword>
<keyword evidence="3" id="KW-0479">Metal-binding</keyword>
<evidence type="ECO:0000256" key="3">
    <source>
        <dbReference type="ARBA" id="ARBA00022723"/>
    </source>
</evidence>
<dbReference type="Proteomes" id="UP000199652">
    <property type="component" value="Unassembled WGS sequence"/>
</dbReference>
<dbReference type="AlphaFoldDB" id="A0A1H3BZH1"/>
<evidence type="ECO:0000256" key="2">
    <source>
        <dbReference type="ARBA" id="ARBA00022559"/>
    </source>
</evidence>
<dbReference type="EMBL" id="FNOU01000002">
    <property type="protein sequence ID" value="SDX47226.1"/>
    <property type="molecule type" value="Genomic_DNA"/>
</dbReference>
<dbReference type="InterPro" id="IPR048327">
    <property type="entry name" value="Dyp_perox_N"/>
</dbReference>
<keyword evidence="5" id="KW-0408">Iron</keyword>
<dbReference type="NCBIfam" id="TIGR01413">
    <property type="entry name" value="Dyp_perox_fam"/>
    <property type="match status" value="1"/>
</dbReference>
<comment type="similarity">
    <text evidence="6">Belongs to the DyP-type peroxidase family.</text>
</comment>
<dbReference type="PANTHER" id="PTHR30521">
    <property type="entry name" value="DEFERROCHELATASE/PEROXIDASE"/>
    <property type="match status" value="1"/>
</dbReference>
<dbReference type="GO" id="GO:0005829">
    <property type="term" value="C:cytosol"/>
    <property type="evidence" value="ECO:0007669"/>
    <property type="project" value="TreeGrafter"/>
</dbReference>
<dbReference type="GO" id="GO:0020037">
    <property type="term" value="F:heme binding"/>
    <property type="evidence" value="ECO:0007669"/>
    <property type="project" value="InterPro"/>
</dbReference>
<reference evidence="10" key="1">
    <citation type="submission" date="2016-10" db="EMBL/GenBank/DDBJ databases">
        <authorList>
            <person name="Varghese N."/>
            <person name="Submissions S."/>
        </authorList>
    </citation>
    <scope>NUCLEOTIDE SEQUENCE [LARGE SCALE GENOMIC DNA]</scope>
    <source>
        <strain evidence="10">VPI 5359</strain>
    </source>
</reference>
<organism evidence="9 10">
    <name type="scientific">Eubacterium barkeri</name>
    <name type="common">Clostridium barkeri</name>
    <dbReference type="NCBI Taxonomy" id="1528"/>
    <lineage>
        <taxon>Bacteria</taxon>
        <taxon>Bacillati</taxon>
        <taxon>Bacillota</taxon>
        <taxon>Clostridia</taxon>
        <taxon>Eubacteriales</taxon>
        <taxon>Eubacteriaceae</taxon>
        <taxon>Eubacterium</taxon>
    </lineage>
</organism>
<dbReference type="OrthoDB" id="3251355at2"/>
<evidence type="ECO:0000259" key="7">
    <source>
        <dbReference type="Pfam" id="PF04261"/>
    </source>
</evidence>
<dbReference type="GO" id="GO:0004601">
    <property type="term" value="F:peroxidase activity"/>
    <property type="evidence" value="ECO:0007669"/>
    <property type="project" value="UniProtKB-KW"/>
</dbReference>
<evidence type="ECO:0000256" key="4">
    <source>
        <dbReference type="ARBA" id="ARBA00023002"/>
    </source>
</evidence>
<evidence type="ECO:0000313" key="10">
    <source>
        <dbReference type="Proteomes" id="UP000199652"/>
    </source>
</evidence>
<evidence type="ECO:0000259" key="8">
    <source>
        <dbReference type="Pfam" id="PF20628"/>
    </source>
</evidence>
<evidence type="ECO:0000256" key="1">
    <source>
        <dbReference type="ARBA" id="ARBA00001970"/>
    </source>
</evidence>
<protein>
    <submittedName>
        <fullName evidence="9">Putative iron-dependent peroxidase</fullName>
    </submittedName>
</protein>
<dbReference type="InterPro" id="IPR011008">
    <property type="entry name" value="Dimeric_a/b-barrel"/>
</dbReference>
<dbReference type="Pfam" id="PF20628">
    <property type="entry name" value="Dyp_perox_C"/>
    <property type="match status" value="1"/>
</dbReference>
<dbReference type="InterPro" id="IPR006314">
    <property type="entry name" value="Dyp_peroxidase"/>
</dbReference>
<evidence type="ECO:0000313" key="9">
    <source>
        <dbReference type="EMBL" id="SDX47226.1"/>
    </source>
</evidence>
<dbReference type="SUPFAM" id="SSF54909">
    <property type="entry name" value="Dimeric alpha+beta barrel"/>
    <property type="match status" value="1"/>
</dbReference>
<evidence type="ECO:0000256" key="6">
    <source>
        <dbReference type="ARBA" id="ARBA00025737"/>
    </source>
</evidence>
<sequence length="316" mass="35716">MKYQDVIPCQSENSIIATIALKDKKISKTALSAFQNLFDRIPAMVESLRIRYPEQEFEFAMGIGAVAWDKLFPNTKKPKELKVFPGIEGTSSMAPSTPGDFFFHIRANRMTVCYDMLSSIQTLIGDYVSPVDETHGFRYRDGRAIIGFVDGTENPKDSEAWEAVLIDDDSDFNGGSYVFAQKYTFDKNAWDMLSDVAQEKIIGRRKWTDLELSDKIKPMDAHTEISKAHNNKGQEMKIIRANLVYSQPTQNIYGSYFLGYSKNFSITNQMLEHMFQGTANASEDSLLNYLHAITGNLFFVPSYSQLAQMASGEMDV</sequence>
<accession>A0A1H3BZH1</accession>
<feature type="domain" description="Dyp-type peroxidase C-terminal" evidence="8">
    <location>
        <begin position="142"/>
        <end position="303"/>
    </location>
</feature>
<gene>
    <name evidence="9" type="ORF">SAMN04488579_102272</name>
</gene>
<name>A0A1H3BZH1_EUBBA</name>
<dbReference type="InterPro" id="IPR048328">
    <property type="entry name" value="Dyp_perox_C"/>
</dbReference>
<dbReference type="STRING" id="1528.SAMN04488579_102272"/>
<proteinExistence type="inferred from homology"/>
<dbReference type="PROSITE" id="PS51404">
    <property type="entry name" value="DYP_PEROXIDASE"/>
    <property type="match status" value="1"/>
</dbReference>
<dbReference type="Pfam" id="PF04261">
    <property type="entry name" value="Dyp_perox_N"/>
    <property type="match status" value="1"/>
</dbReference>
<keyword evidence="4" id="KW-0560">Oxidoreductase</keyword>
<feature type="domain" description="Dyp-type peroxidase N-terminal" evidence="7">
    <location>
        <begin position="15"/>
        <end position="138"/>
    </location>
</feature>
<evidence type="ECO:0000256" key="5">
    <source>
        <dbReference type="ARBA" id="ARBA00023004"/>
    </source>
</evidence>